<gene>
    <name evidence="1" type="ORF">A2849_02125</name>
</gene>
<name>A0A1G2MCP2_9BACT</name>
<comment type="caution">
    <text evidence="1">The sequence shown here is derived from an EMBL/GenBank/DDBJ whole genome shotgun (WGS) entry which is preliminary data.</text>
</comment>
<dbReference type="InterPro" id="IPR011467">
    <property type="entry name" value="DUF1573"/>
</dbReference>
<proteinExistence type="predicted"/>
<protein>
    <recommendedName>
        <fullName evidence="3">DUF1573 domain-containing protein</fullName>
    </recommendedName>
</protein>
<reference evidence="1 2" key="1">
    <citation type="journal article" date="2016" name="Nat. Commun.">
        <title>Thousands of microbial genomes shed light on interconnected biogeochemical processes in an aquifer system.</title>
        <authorList>
            <person name="Anantharaman K."/>
            <person name="Brown C.T."/>
            <person name="Hug L.A."/>
            <person name="Sharon I."/>
            <person name="Castelle C.J."/>
            <person name="Probst A.J."/>
            <person name="Thomas B.C."/>
            <person name="Singh A."/>
            <person name="Wilkins M.J."/>
            <person name="Karaoz U."/>
            <person name="Brodie E.L."/>
            <person name="Williams K.H."/>
            <person name="Hubbard S.S."/>
            <person name="Banfield J.F."/>
        </authorList>
    </citation>
    <scope>NUCLEOTIDE SEQUENCE [LARGE SCALE GENOMIC DNA]</scope>
</reference>
<dbReference type="AlphaFoldDB" id="A0A1G2MCP2"/>
<evidence type="ECO:0000313" key="1">
    <source>
        <dbReference type="EMBL" id="OHA21676.1"/>
    </source>
</evidence>
<dbReference type="InterPro" id="IPR013783">
    <property type="entry name" value="Ig-like_fold"/>
</dbReference>
<dbReference type="Proteomes" id="UP000178121">
    <property type="component" value="Unassembled WGS sequence"/>
</dbReference>
<organism evidence="1 2">
    <name type="scientific">Candidatus Taylorbacteria bacterium RIFCSPHIGHO2_01_FULL_51_15</name>
    <dbReference type="NCBI Taxonomy" id="1802304"/>
    <lineage>
        <taxon>Bacteria</taxon>
        <taxon>Candidatus Tayloriibacteriota</taxon>
    </lineage>
</organism>
<accession>A0A1G2MCP2</accession>
<dbReference type="Gene3D" id="2.60.40.10">
    <property type="entry name" value="Immunoglobulins"/>
    <property type="match status" value="1"/>
</dbReference>
<evidence type="ECO:0008006" key="3">
    <source>
        <dbReference type="Google" id="ProtNLM"/>
    </source>
</evidence>
<evidence type="ECO:0000313" key="2">
    <source>
        <dbReference type="Proteomes" id="UP000178121"/>
    </source>
</evidence>
<dbReference type="Pfam" id="PF07610">
    <property type="entry name" value="DUF1573"/>
    <property type="match status" value="1"/>
</dbReference>
<dbReference type="EMBL" id="MHRI01000005">
    <property type="protein sequence ID" value="OHA21676.1"/>
    <property type="molecule type" value="Genomic_DNA"/>
</dbReference>
<sequence>MKLKVTIACSVIGILFILGFTLVNIAGEKNSFATALAPSAQRSHPARGSFSVSDTVYDFGVISMKNGNVNTEFTIQNLTDKEITIKTIVTSCMCTSAYIVGLDETVKGPFGMPGHGGAVPPANEIVKVGESRVIKVVYDPNAHGPAGLGSIDRFVTLTNSDGQELTLEIKAIVKP</sequence>